<reference evidence="2 3" key="1">
    <citation type="submission" date="2022-11" db="EMBL/GenBank/DDBJ databases">
        <title>Brucella sp. YY2X, whole genome shotgun sequencing project.</title>
        <authorList>
            <person name="Yang Y."/>
        </authorList>
    </citation>
    <scope>NUCLEOTIDE SEQUENCE [LARGE SCALE GENOMIC DNA]</scope>
    <source>
        <strain evidence="2 3">YY2X</strain>
    </source>
</reference>
<gene>
    <name evidence="2" type="ORF">OPR82_10790</name>
</gene>
<proteinExistence type="predicted"/>
<evidence type="ECO:0000313" key="3">
    <source>
        <dbReference type="Proteomes" id="UP001301216"/>
    </source>
</evidence>
<accession>A0ABT3QNR2</accession>
<dbReference type="RefSeq" id="WP_265984789.1">
    <property type="nucleotide sequence ID" value="NZ_JAPHAV010000004.1"/>
</dbReference>
<name>A0ABT3QNR2_9HYPH</name>
<comment type="caution">
    <text evidence="2">The sequence shown here is derived from an EMBL/GenBank/DDBJ whole genome shotgun (WGS) entry which is preliminary data.</text>
</comment>
<keyword evidence="1" id="KW-0472">Membrane</keyword>
<dbReference type="Proteomes" id="UP001301216">
    <property type="component" value="Unassembled WGS sequence"/>
</dbReference>
<keyword evidence="1" id="KW-1133">Transmembrane helix</keyword>
<sequence>MMLKDIQALENAARMAMAGNDDPLPVRARSLKPSYYGGLAFITVACAAYLFFA</sequence>
<protein>
    <submittedName>
        <fullName evidence="2">Uncharacterized protein</fullName>
    </submittedName>
</protein>
<keyword evidence="3" id="KW-1185">Reference proteome</keyword>
<feature type="transmembrane region" description="Helical" evidence="1">
    <location>
        <begin position="34"/>
        <end position="52"/>
    </location>
</feature>
<evidence type="ECO:0000256" key="1">
    <source>
        <dbReference type="SAM" id="Phobius"/>
    </source>
</evidence>
<keyword evidence="1" id="KW-0812">Transmembrane</keyword>
<dbReference type="EMBL" id="JAPHAV010000004">
    <property type="protein sequence ID" value="MCX2697263.1"/>
    <property type="molecule type" value="Genomic_DNA"/>
</dbReference>
<evidence type="ECO:0000313" key="2">
    <source>
        <dbReference type="EMBL" id="MCX2697263.1"/>
    </source>
</evidence>
<organism evidence="2 3">
    <name type="scientific">Ochrobactrum chromiisoli</name>
    <dbReference type="NCBI Taxonomy" id="2993941"/>
    <lineage>
        <taxon>Bacteria</taxon>
        <taxon>Pseudomonadati</taxon>
        <taxon>Pseudomonadota</taxon>
        <taxon>Alphaproteobacteria</taxon>
        <taxon>Hyphomicrobiales</taxon>
        <taxon>Brucellaceae</taxon>
        <taxon>Brucella/Ochrobactrum group</taxon>
        <taxon>Ochrobactrum</taxon>
    </lineage>
</organism>